<dbReference type="InterPro" id="IPR036390">
    <property type="entry name" value="WH_DNA-bd_sf"/>
</dbReference>
<dbReference type="GO" id="GO:0003677">
    <property type="term" value="F:DNA binding"/>
    <property type="evidence" value="ECO:0007669"/>
    <property type="project" value="UniProtKB-KW"/>
</dbReference>
<evidence type="ECO:0000313" key="8">
    <source>
        <dbReference type="Proteomes" id="UP000184533"/>
    </source>
</evidence>
<reference evidence="6 8" key="2">
    <citation type="submission" date="2016-11" db="EMBL/GenBank/DDBJ databases">
        <authorList>
            <person name="Jaros S."/>
            <person name="Januszkiewicz K."/>
            <person name="Wedrychowicz H."/>
        </authorList>
    </citation>
    <scope>NUCLEOTIDE SEQUENCE [LARGE SCALE GENOMIC DNA]</scope>
    <source>
        <strain evidence="6 8">DSM 17137</strain>
    </source>
</reference>
<name>A0A0F5LW20_9HYPH</name>
<gene>
    <name evidence="6" type="ORF">SAMN02745223_01271</name>
    <name evidence="5" type="ORF">VW29_02770</name>
</gene>
<dbReference type="EMBL" id="LAJF01000036">
    <property type="protein sequence ID" value="KKB86491.1"/>
    <property type="molecule type" value="Genomic_DNA"/>
</dbReference>
<dbReference type="PANTHER" id="PTHR35790">
    <property type="entry name" value="HTH-TYPE TRANSCRIPTIONAL REGULATOR PCHR"/>
    <property type="match status" value="1"/>
</dbReference>
<evidence type="ECO:0000256" key="2">
    <source>
        <dbReference type="ARBA" id="ARBA00023125"/>
    </source>
</evidence>
<dbReference type="InterPro" id="IPR052067">
    <property type="entry name" value="Metal_resp_HTH_trans_reg"/>
</dbReference>
<feature type="domain" description="HTH marR-type" evidence="4">
    <location>
        <begin position="10"/>
        <end position="143"/>
    </location>
</feature>
<dbReference type="RefSeq" id="WP_046133820.1">
    <property type="nucleotide sequence ID" value="NZ_FQVC01000003.1"/>
</dbReference>
<dbReference type="PATRIC" id="fig|1121477.3.peg.1608"/>
<dbReference type="Pfam" id="PF12802">
    <property type="entry name" value="MarR_2"/>
    <property type="match status" value="1"/>
</dbReference>
<dbReference type="SMART" id="SM00347">
    <property type="entry name" value="HTH_MARR"/>
    <property type="match status" value="1"/>
</dbReference>
<dbReference type="GO" id="GO:0003700">
    <property type="term" value="F:DNA-binding transcription factor activity"/>
    <property type="evidence" value="ECO:0007669"/>
    <property type="project" value="InterPro"/>
</dbReference>
<keyword evidence="1" id="KW-0805">Transcription regulation</keyword>
<dbReference type="InterPro" id="IPR000835">
    <property type="entry name" value="HTH_MarR-typ"/>
</dbReference>
<dbReference type="SUPFAM" id="SSF46785">
    <property type="entry name" value="Winged helix' DNA-binding domain"/>
    <property type="match status" value="1"/>
</dbReference>
<keyword evidence="2 6" id="KW-0238">DNA-binding</keyword>
<dbReference type="Proteomes" id="UP000184533">
    <property type="component" value="Unassembled WGS sequence"/>
</dbReference>
<organism evidence="5 7">
    <name type="scientific">Devosia limi DSM 17137</name>
    <dbReference type="NCBI Taxonomy" id="1121477"/>
    <lineage>
        <taxon>Bacteria</taxon>
        <taxon>Pseudomonadati</taxon>
        <taxon>Pseudomonadota</taxon>
        <taxon>Alphaproteobacteria</taxon>
        <taxon>Hyphomicrobiales</taxon>
        <taxon>Devosiaceae</taxon>
        <taxon>Devosia</taxon>
    </lineage>
</organism>
<dbReference type="Proteomes" id="UP000033608">
    <property type="component" value="Unassembled WGS sequence"/>
</dbReference>
<proteinExistence type="predicted"/>
<evidence type="ECO:0000313" key="6">
    <source>
        <dbReference type="EMBL" id="SHE86795.1"/>
    </source>
</evidence>
<dbReference type="PANTHER" id="PTHR35790:SF4">
    <property type="entry name" value="HTH-TYPE TRANSCRIPTIONAL REGULATOR PCHR"/>
    <property type="match status" value="1"/>
</dbReference>
<dbReference type="InterPro" id="IPR036388">
    <property type="entry name" value="WH-like_DNA-bd_sf"/>
</dbReference>
<evidence type="ECO:0000256" key="1">
    <source>
        <dbReference type="ARBA" id="ARBA00023015"/>
    </source>
</evidence>
<evidence type="ECO:0000313" key="7">
    <source>
        <dbReference type="Proteomes" id="UP000033608"/>
    </source>
</evidence>
<dbReference type="AlphaFoldDB" id="A0A0F5LW20"/>
<dbReference type="Gene3D" id="1.10.10.10">
    <property type="entry name" value="Winged helix-like DNA-binding domain superfamily/Winged helix DNA-binding domain"/>
    <property type="match status" value="1"/>
</dbReference>
<dbReference type="PROSITE" id="PS50995">
    <property type="entry name" value="HTH_MARR_2"/>
    <property type="match status" value="1"/>
</dbReference>
<reference evidence="5 7" key="1">
    <citation type="submission" date="2015-03" db="EMBL/GenBank/DDBJ databases">
        <authorList>
            <person name="Hassan Y.I."/>
            <person name="Lepp D."/>
            <person name="Zhou T."/>
        </authorList>
    </citation>
    <scope>NUCLEOTIDE SEQUENCE [LARGE SCALE GENOMIC DNA]</scope>
    <source>
        <strain evidence="5 7">DSM 17137</strain>
    </source>
</reference>
<evidence type="ECO:0000313" key="5">
    <source>
        <dbReference type="EMBL" id="KKB86491.1"/>
    </source>
</evidence>
<dbReference type="STRING" id="1121477.SAMN02745223_01271"/>
<evidence type="ECO:0000256" key="3">
    <source>
        <dbReference type="ARBA" id="ARBA00023163"/>
    </source>
</evidence>
<evidence type="ECO:0000259" key="4">
    <source>
        <dbReference type="PROSITE" id="PS50995"/>
    </source>
</evidence>
<sequence>MKSDPAFDLSHFLPYMLNQAAEAASLGFQQVYKQRYGMLRTEWRVLFHLGRHGEMTAKAICERARIHKTKISRAVKALEDRRFLIRHEQQSDRRVELLSLTRAGAAAYADLSAIARDYDQQLAAQFSETERAILRQCLQQLADLPARARE</sequence>
<dbReference type="EMBL" id="FQVC01000003">
    <property type="protein sequence ID" value="SHE86795.1"/>
    <property type="molecule type" value="Genomic_DNA"/>
</dbReference>
<keyword evidence="7" id="KW-1185">Reference proteome</keyword>
<keyword evidence="3" id="KW-0804">Transcription</keyword>
<dbReference type="PRINTS" id="PR00598">
    <property type="entry name" value="HTHMARR"/>
</dbReference>
<protein>
    <submittedName>
        <fullName evidence="6">DNA-binding transcriptional regulator, MarR family</fullName>
    </submittedName>
    <submittedName>
        <fullName evidence="5">MarR family transcriptional regulator</fullName>
    </submittedName>
</protein>
<accession>A0A0F5LW20</accession>
<dbReference type="OrthoDB" id="8906692at2"/>